<evidence type="ECO:0000259" key="2">
    <source>
        <dbReference type="Pfam" id="PF10419"/>
    </source>
</evidence>
<dbReference type="AlphaFoldDB" id="A0A9Q3IHH0"/>
<dbReference type="Proteomes" id="UP000765509">
    <property type="component" value="Unassembled WGS sequence"/>
</dbReference>
<dbReference type="InterPro" id="IPR042771">
    <property type="entry name" value="GTF3C6-like"/>
</dbReference>
<comment type="caution">
    <text evidence="3">The sequence shown here is derived from an EMBL/GenBank/DDBJ whole genome shotgun (WGS) entry which is preliminary data.</text>
</comment>
<dbReference type="Pfam" id="PF10419">
    <property type="entry name" value="TFIIIC_sub6"/>
    <property type="match status" value="1"/>
</dbReference>
<proteinExistence type="predicted"/>
<dbReference type="Gene3D" id="2.60.40.4370">
    <property type="match status" value="1"/>
</dbReference>
<dbReference type="PANTHER" id="PTHR21860">
    <property type="entry name" value="TRANSCRIPTION INITIATION FACTOR IIIC TFIIIC , POLYPEPTIDE 6-RELATED"/>
    <property type="match status" value="1"/>
</dbReference>
<protein>
    <recommendedName>
        <fullName evidence="2">Transcription factor TFIIIC triple barrel domain-containing protein</fullName>
    </recommendedName>
</protein>
<evidence type="ECO:0000313" key="3">
    <source>
        <dbReference type="EMBL" id="MBW0541718.1"/>
    </source>
</evidence>
<accession>A0A9Q3IHH0</accession>
<dbReference type="OrthoDB" id="2504443at2759"/>
<feature type="compositionally biased region" description="Polar residues" evidence="1">
    <location>
        <begin position="232"/>
        <end position="265"/>
    </location>
</feature>
<evidence type="ECO:0000313" key="4">
    <source>
        <dbReference type="Proteomes" id="UP000765509"/>
    </source>
</evidence>
<feature type="region of interest" description="Disordered" evidence="1">
    <location>
        <begin position="151"/>
        <end position="283"/>
    </location>
</feature>
<dbReference type="PANTHER" id="PTHR21860:SF2">
    <property type="entry name" value="GENERAL TRANSCRIPTION FACTOR 3C POLYPEPTIDE 6"/>
    <property type="match status" value="1"/>
</dbReference>
<feature type="domain" description="Transcription factor TFIIIC triple barrel" evidence="2">
    <location>
        <begin position="49"/>
        <end position="144"/>
    </location>
</feature>
<dbReference type="InterPro" id="IPR019481">
    <property type="entry name" value="TFIIIC_triple_barrel"/>
</dbReference>
<gene>
    <name evidence="3" type="ORF">O181_081433</name>
</gene>
<evidence type="ECO:0000256" key="1">
    <source>
        <dbReference type="SAM" id="MobiDB-lite"/>
    </source>
</evidence>
<name>A0A9Q3IHH0_9BASI</name>
<sequence>MTEDDPQTIKTSSSRNHKSFPFQLPLNSEWEQVQDFETELNQEAEEWSEEVEYLTFDFGTSLGPPSITSFENFQLLGLNSATPFIKLGSQVYRGEYESLVGTELIMTKSLNQQDNQKNNEQSTKPIFKPIGISQNRIRWTPVRLTEIDEIHEVENDSSSPDELTGTDLSIKKKSQFGRRINTSHQGSSSGGPKHEVRHWASQWTKFRPRSKPKMQAVIVKPSTDGNQDDIADSSNNNSQTDIVQHSKQNDQVDIEQSSGGSNQVIIDQPTNKNNPNDIPNENN</sequence>
<dbReference type="GO" id="GO:0006383">
    <property type="term" value="P:transcription by RNA polymerase III"/>
    <property type="evidence" value="ECO:0007669"/>
    <property type="project" value="InterPro"/>
</dbReference>
<feature type="region of interest" description="Disordered" evidence="1">
    <location>
        <begin position="1"/>
        <end position="21"/>
    </location>
</feature>
<dbReference type="EMBL" id="AVOT02046409">
    <property type="protein sequence ID" value="MBW0541718.1"/>
    <property type="molecule type" value="Genomic_DNA"/>
</dbReference>
<organism evidence="3 4">
    <name type="scientific">Austropuccinia psidii MF-1</name>
    <dbReference type="NCBI Taxonomy" id="1389203"/>
    <lineage>
        <taxon>Eukaryota</taxon>
        <taxon>Fungi</taxon>
        <taxon>Dikarya</taxon>
        <taxon>Basidiomycota</taxon>
        <taxon>Pucciniomycotina</taxon>
        <taxon>Pucciniomycetes</taxon>
        <taxon>Pucciniales</taxon>
        <taxon>Sphaerophragmiaceae</taxon>
        <taxon>Austropuccinia</taxon>
    </lineage>
</organism>
<keyword evidence="4" id="KW-1185">Reference proteome</keyword>
<feature type="compositionally biased region" description="Low complexity" evidence="1">
    <location>
        <begin position="269"/>
        <end position="283"/>
    </location>
</feature>
<reference evidence="3" key="1">
    <citation type="submission" date="2021-03" db="EMBL/GenBank/DDBJ databases">
        <title>Draft genome sequence of rust myrtle Austropuccinia psidii MF-1, a brazilian biotype.</title>
        <authorList>
            <person name="Quecine M.C."/>
            <person name="Pachon D.M.R."/>
            <person name="Bonatelli M.L."/>
            <person name="Correr F.H."/>
            <person name="Franceschini L.M."/>
            <person name="Leite T.F."/>
            <person name="Margarido G.R.A."/>
            <person name="Almeida C.A."/>
            <person name="Ferrarezi J.A."/>
            <person name="Labate C.A."/>
        </authorList>
    </citation>
    <scope>NUCLEOTIDE SEQUENCE</scope>
    <source>
        <strain evidence="3">MF-1</strain>
    </source>
</reference>
<dbReference type="GO" id="GO:0000127">
    <property type="term" value="C:transcription factor TFIIIC complex"/>
    <property type="evidence" value="ECO:0007669"/>
    <property type="project" value="TreeGrafter"/>
</dbReference>